<reference evidence="2 3" key="1">
    <citation type="submission" date="2019-05" db="EMBL/GenBank/DDBJ databases">
        <title>Hymenobacter edaphi sp. nov., isolated from abandoned arsenic-contaminated farmland soil.</title>
        <authorList>
            <person name="Nie L."/>
        </authorList>
    </citation>
    <scope>NUCLEOTIDE SEQUENCE [LARGE SCALE GENOMIC DNA]</scope>
    <source>
        <strain evidence="2 3">1-3-3-8</strain>
    </source>
</reference>
<evidence type="ECO:0000313" key="3">
    <source>
        <dbReference type="Proteomes" id="UP000305517"/>
    </source>
</evidence>
<gene>
    <name evidence="2" type="ORF">FDY95_00010</name>
</gene>
<dbReference type="Gene3D" id="3.30.450.40">
    <property type="match status" value="1"/>
</dbReference>
<dbReference type="OrthoDB" id="9811889at2"/>
<dbReference type="InterPro" id="IPR029016">
    <property type="entry name" value="GAF-like_dom_sf"/>
</dbReference>
<dbReference type="SUPFAM" id="SSF55781">
    <property type="entry name" value="GAF domain-like"/>
    <property type="match status" value="1"/>
</dbReference>
<comment type="caution">
    <text evidence="2">The sequence shown here is derived from an EMBL/GenBank/DDBJ whole genome shotgun (WGS) entry which is preliminary data.</text>
</comment>
<dbReference type="PANTHER" id="PTHR43102">
    <property type="entry name" value="SLR1143 PROTEIN"/>
    <property type="match status" value="1"/>
</dbReference>
<keyword evidence="3" id="KW-1185">Reference proteome</keyword>
<proteinExistence type="predicted"/>
<dbReference type="AlphaFoldDB" id="A0A5R8WWJ2"/>
<dbReference type="InterPro" id="IPR003018">
    <property type="entry name" value="GAF"/>
</dbReference>
<organism evidence="2 3">
    <name type="scientific">Hymenobacter jeollabukensis</name>
    <dbReference type="NCBI Taxonomy" id="2025313"/>
    <lineage>
        <taxon>Bacteria</taxon>
        <taxon>Pseudomonadati</taxon>
        <taxon>Bacteroidota</taxon>
        <taxon>Cytophagia</taxon>
        <taxon>Cytophagales</taxon>
        <taxon>Hymenobacteraceae</taxon>
        <taxon>Hymenobacter</taxon>
    </lineage>
</organism>
<sequence length="246" mass="27414">MHYPHRTMALPATHPLPLDEAARLQALRPYQLLNTMQDETFAELARLTAQLFRVPICIIALVEEEVVRFGLNHGLPPDMDRVNRWETLCSVALLGEGVTVFENLHAEPCALINPGLVQNLHLGFYAGHTLRTADGQPIGVLCVIDNQPRAFSSAEAALLERLTGVVMNLLDLRVALVQQPRWNQELWAAIYARIEDSVQRLETLAALAGWEEAPDSSNALAYQDSARQEMLRVIEVLGQQIQAARL</sequence>
<dbReference type="Pfam" id="PF01590">
    <property type="entry name" value="GAF"/>
    <property type="match status" value="1"/>
</dbReference>
<accession>A0A5R8WWJ2</accession>
<dbReference type="EMBL" id="VAJM01000001">
    <property type="protein sequence ID" value="TLM96423.1"/>
    <property type="molecule type" value="Genomic_DNA"/>
</dbReference>
<dbReference type="Proteomes" id="UP000305517">
    <property type="component" value="Unassembled WGS sequence"/>
</dbReference>
<evidence type="ECO:0000259" key="1">
    <source>
        <dbReference type="Pfam" id="PF01590"/>
    </source>
</evidence>
<evidence type="ECO:0000313" key="2">
    <source>
        <dbReference type="EMBL" id="TLM96423.1"/>
    </source>
</evidence>
<protein>
    <submittedName>
        <fullName evidence="2">GAF domain-containing protein</fullName>
    </submittedName>
</protein>
<name>A0A5R8WWJ2_9BACT</name>
<feature type="domain" description="GAF" evidence="1">
    <location>
        <begin position="38"/>
        <end position="166"/>
    </location>
</feature>
<dbReference type="PANTHER" id="PTHR43102:SF2">
    <property type="entry name" value="GAF DOMAIN-CONTAINING PROTEIN"/>
    <property type="match status" value="1"/>
</dbReference>